<comment type="subcellular location">
    <subcellularLocation>
        <location evidence="1">Cell membrane</location>
        <topology evidence="1">Multi-pass membrane protein</topology>
    </subcellularLocation>
</comment>
<feature type="transmembrane region" description="Helical" evidence="9">
    <location>
        <begin position="76"/>
        <end position="99"/>
    </location>
</feature>
<keyword evidence="4" id="KW-1003">Cell membrane</keyword>
<evidence type="ECO:0000313" key="11">
    <source>
        <dbReference type="Proteomes" id="UP000460435"/>
    </source>
</evidence>
<protein>
    <submittedName>
        <fullName evidence="10">AI-2E family transporter</fullName>
    </submittedName>
</protein>
<comment type="similarity">
    <text evidence="2">Belongs to the autoinducer-2 exporter (AI-2E) (TC 2.A.86) family.</text>
</comment>
<dbReference type="PANTHER" id="PTHR21716">
    <property type="entry name" value="TRANSMEMBRANE PROTEIN"/>
    <property type="match status" value="1"/>
</dbReference>
<dbReference type="RefSeq" id="WP_162448619.1">
    <property type="nucleotide sequence ID" value="NZ_WLZY01000001.1"/>
</dbReference>
<feature type="transmembrane region" description="Helical" evidence="9">
    <location>
        <begin position="326"/>
        <end position="350"/>
    </location>
</feature>
<feature type="compositionally biased region" description="Basic and acidic residues" evidence="8">
    <location>
        <begin position="358"/>
        <end position="370"/>
    </location>
</feature>
<feature type="transmembrane region" description="Helical" evidence="9">
    <location>
        <begin position="156"/>
        <end position="182"/>
    </location>
</feature>
<keyword evidence="5 9" id="KW-0812">Transmembrane</keyword>
<dbReference type="GO" id="GO:0055085">
    <property type="term" value="P:transmembrane transport"/>
    <property type="evidence" value="ECO:0007669"/>
    <property type="project" value="TreeGrafter"/>
</dbReference>
<comment type="caution">
    <text evidence="10">The sequence shown here is derived from an EMBL/GenBank/DDBJ whole genome shotgun (WGS) entry which is preliminary data.</text>
</comment>
<gene>
    <name evidence="10" type="ORF">F7O44_02660</name>
</gene>
<keyword evidence="7 9" id="KW-0472">Membrane</keyword>
<proteinExistence type="inferred from homology"/>
<dbReference type="InterPro" id="IPR002549">
    <property type="entry name" value="AI-2E-like"/>
</dbReference>
<dbReference type="Proteomes" id="UP000460435">
    <property type="component" value="Unassembled WGS sequence"/>
</dbReference>
<evidence type="ECO:0000256" key="2">
    <source>
        <dbReference type="ARBA" id="ARBA00009773"/>
    </source>
</evidence>
<accession>A0A7K3LYS2</accession>
<evidence type="ECO:0000256" key="4">
    <source>
        <dbReference type="ARBA" id="ARBA00022475"/>
    </source>
</evidence>
<name>A0A7K3LYS2_9ACTN</name>
<evidence type="ECO:0000256" key="6">
    <source>
        <dbReference type="ARBA" id="ARBA00022989"/>
    </source>
</evidence>
<evidence type="ECO:0000256" key="1">
    <source>
        <dbReference type="ARBA" id="ARBA00004651"/>
    </source>
</evidence>
<evidence type="ECO:0000256" key="7">
    <source>
        <dbReference type="ARBA" id="ARBA00023136"/>
    </source>
</evidence>
<keyword evidence="11" id="KW-1185">Reference proteome</keyword>
<evidence type="ECO:0000256" key="5">
    <source>
        <dbReference type="ARBA" id="ARBA00022692"/>
    </source>
</evidence>
<feature type="transmembrane region" description="Helical" evidence="9">
    <location>
        <begin position="246"/>
        <end position="276"/>
    </location>
</feature>
<evidence type="ECO:0000256" key="8">
    <source>
        <dbReference type="SAM" id="MobiDB-lite"/>
    </source>
</evidence>
<dbReference type="Pfam" id="PF01594">
    <property type="entry name" value="AI-2E_transport"/>
    <property type="match status" value="1"/>
</dbReference>
<dbReference type="GO" id="GO:0005886">
    <property type="term" value="C:plasma membrane"/>
    <property type="evidence" value="ECO:0007669"/>
    <property type="project" value="UniProtKB-SubCell"/>
</dbReference>
<dbReference type="EMBL" id="WLZY01000001">
    <property type="protein sequence ID" value="NDL55967.1"/>
    <property type="molecule type" value="Genomic_DNA"/>
</dbReference>
<keyword evidence="3" id="KW-0813">Transport</keyword>
<feature type="transmembrane region" description="Helical" evidence="9">
    <location>
        <begin position="21"/>
        <end position="40"/>
    </location>
</feature>
<sequence length="411" mass="43899">MTNRSPGERKLPETEFLQREGAVAWRLLGVGLVVAASIYLALQIQFIVMAVVLGFAMVSLLWPLAKLLRSFKIPAVFASLISVLVFLGFFSGIVFFVVYEVIDSWDDMVRSVTGAVEEFTEWFEEGPFGLDTANIQDLLDDVQDQLGDVLSGVGQAAATGLTVVGNFAAVLLIAIFFTIFALTSGDKLWAQFVGTLRAEHRAPAHVAFKASMKATGNWFYASTVTGLVDGFFIGLGLTILNVPLAIPIGALTFVMGYVPLVGATLAGAFAVLVAFFSGGLSTAIWALLIVLAVQQIEGNLLSPLLMSRAVRFHPLLTLVLTTGAGFAFGLVGLFLAIPVAGAITAAVIGWRRKIREQEEAQKGGKDHRDGAVAMPGADVPDIDNDLDKPRYRPGTALRAKAPARRPSASDD</sequence>
<evidence type="ECO:0000256" key="3">
    <source>
        <dbReference type="ARBA" id="ARBA00022448"/>
    </source>
</evidence>
<feature type="region of interest" description="Disordered" evidence="8">
    <location>
        <begin position="358"/>
        <end position="411"/>
    </location>
</feature>
<dbReference type="PANTHER" id="PTHR21716:SF53">
    <property type="entry name" value="PERMEASE PERM-RELATED"/>
    <property type="match status" value="1"/>
</dbReference>
<evidence type="ECO:0000256" key="9">
    <source>
        <dbReference type="SAM" id="Phobius"/>
    </source>
</evidence>
<reference evidence="10 11" key="1">
    <citation type="submission" date="2019-11" db="EMBL/GenBank/DDBJ databases">
        <authorList>
            <person name="Li X.-J."/>
            <person name="Feng X.-M."/>
        </authorList>
    </citation>
    <scope>NUCLEOTIDE SEQUENCE [LARGE SCALE GENOMIC DNA]</scope>
    <source>
        <strain evidence="10 11">XMNu-373</strain>
    </source>
</reference>
<dbReference type="AlphaFoldDB" id="A0A7K3LYS2"/>
<organism evidence="10 11">
    <name type="scientific">Phytoactinopolyspora mesophila</name>
    <dbReference type="NCBI Taxonomy" id="2650750"/>
    <lineage>
        <taxon>Bacteria</taxon>
        <taxon>Bacillati</taxon>
        <taxon>Actinomycetota</taxon>
        <taxon>Actinomycetes</taxon>
        <taxon>Jiangellales</taxon>
        <taxon>Jiangellaceae</taxon>
        <taxon>Phytoactinopolyspora</taxon>
    </lineage>
</organism>
<feature type="transmembrane region" description="Helical" evidence="9">
    <location>
        <begin position="46"/>
        <end position="64"/>
    </location>
</feature>
<feature type="transmembrane region" description="Helical" evidence="9">
    <location>
        <begin position="218"/>
        <end position="240"/>
    </location>
</feature>
<evidence type="ECO:0000313" key="10">
    <source>
        <dbReference type="EMBL" id="NDL55967.1"/>
    </source>
</evidence>
<keyword evidence="6 9" id="KW-1133">Transmembrane helix</keyword>
<feature type="compositionally biased region" description="Low complexity" evidence="8">
    <location>
        <begin position="396"/>
        <end position="411"/>
    </location>
</feature>